<sequence>MTDLPYHTPLSPDQQRAFGVADPQPLAMADRVRFGELDLLGHVNNAIYMRWFESLRVRYFQDWGISTYRDHASEPRIVIRRGEIDYLAEVRMDQAFVCTAATRRFRTSSFTMWQELWVEGRLSATMASVIVLLSPDGSGRMPIPDAVLHRMRAVDKAAPAISGG</sequence>
<dbReference type="PANTHER" id="PTHR31793">
    <property type="entry name" value="4-HYDROXYBENZOYL-COA THIOESTERASE FAMILY MEMBER"/>
    <property type="match status" value="1"/>
</dbReference>
<dbReference type="EMBL" id="JAHRWL010000002">
    <property type="protein sequence ID" value="MBV2361162.1"/>
    <property type="molecule type" value="Genomic_DNA"/>
</dbReference>
<organism evidence="3 4">
    <name type="scientific">Thalassococcus arenae</name>
    <dbReference type="NCBI Taxonomy" id="2851652"/>
    <lineage>
        <taxon>Bacteria</taxon>
        <taxon>Pseudomonadati</taxon>
        <taxon>Pseudomonadota</taxon>
        <taxon>Alphaproteobacteria</taxon>
        <taxon>Rhodobacterales</taxon>
        <taxon>Roseobacteraceae</taxon>
        <taxon>Thalassococcus</taxon>
    </lineage>
</organism>
<dbReference type="PANTHER" id="PTHR31793:SF27">
    <property type="entry name" value="NOVEL THIOESTERASE SUPERFAMILY DOMAIN AND SAPOSIN A-TYPE DOMAIN CONTAINING PROTEIN (0610012H03RIK)"/>
    <property type="match status" value="1"/>
</dbReference>
<comment type="caution">
    <text evidence="3">The sequence shown here is derived from an EMBL/GenBank/DDBJ whole genome shotgun (WGS) entry which is preliminary data.</text>
</comment>
<proteinExistence type="inferred from homology"/>
<keyword evidence="2" id="KW-0378">Hydrolase</keyword>
<evidence type="ECO:0000313" key="4">
    <source>
        <dbReference type="Proteomes" id="UP001166293"/>
    </source>
</evidence>
<accession>A0ABS6NAW9</accession>
<protein>
    <submittedName>
        <fullName evidence="3">Thioesterase family protein</fullName>
    </submittedName>
</protein>
<evidence type="ECO:0000256" key="2">
    <source>
        <dbReference type="ARBA" id="ARBA00022801"/>
    </source>
</evidence>
<dbReference type="CDD" id="cd00586">
    <property type="entry name" value="4HBT"/>
    <property type="match status" value="1"/>
</dbReference>
<name>A0ABS6NAW9_9RHOB</name>
<evidence type="ECO:0000313" key="3">
    <source>
        <dbReference type="EMBL" id="MBV2361162.1"/>
    </source>
</evidence>
<dbReference type="RefSeq" id="WP_217779498.1">
    <property type="nucleotide sequence ID" value="NZ_JAHRWL010000002.1"/>
</dbReference>
<reference evidence="3" key="1">
    <citation type="submission" date="2021-06" db="EMBL/GenBank/DDBJ databases">
        <title>Thalassococcus sp. CAU 1522 isolated from sea sand, Republic of Korea.</title>
        <authorList>
            <person name="Kim W."/>
        </authorList>
    </citation>
    <scope>NUCLEOTIDE SEQUENCE</scope>
    <source>
        <strain evidence="3">CAU 1522</strain>
    </source>
</reference>
<dbReference type="Pfam" id="PF13279">
    <property type="entry name" value="4HBT_2"/>
    <property type="match status" value="1"/>
</dbReference>
<comment type="similarity">
    <text evidence="1">Belongs to the 4-hydroxybenzoyl-CoA thioesterase family.</text>
</comment>
<keyword evidence="4" id="KW-1185">Reference proteome</keyword>
<dbReference type="Proteomes" id="UP001166293">
    <property type="component" value="Unassembled WGS sequence"/>
</dbReference>
<evidence type="ECO:0000256" key="1">
    <source>
        <dbReference type="ARBA" id="ARBA00005953"/>
    </source>
</evidence>
<dbReference type="InterPro" id="IPR050563">
    <property type="entry name" value="4-hydroxybenzoyl-CoA_TE"/>
</dbReference>
<gene>
    <name evidence="3" type="ORF">KUH32_15465</name>
</gene>